<feature type="signal peptide" evidence="1">
    <location>
        <begin position="1"/>
        <end position="18"/>
    </location>
</feature>
<feature type="chain" id="PRO_5047209207" evidence="1">
    <location>
        <begin position="19"/>
        <end position="124"/>
    </location>
</feature>
<gene>
    <name evidence="2" type="ORF">HII27_26670</name>
</gene>
<protein>
    <submittedName>
        <fullName evidence="2">Uncharacterized protein</fullName>
    </submittedName>
</protein>
<sequence length="124" mass="13704">MKVFIALFFCIFSHISYASCMLSDIKITSVKANFVDQCGVNKCSPHLQGVATLENNCPEAIGVQIKITSYDKSGAPVSTKELWPASIRNIPTGDYVFSLDQYLNYDPSITSFSVKPVAVNRWSN</sequence>
<evidence type="ECO:0000313" key="2">
    <source>
        <dbReference type="EMBL" id="MBC1189228.1"/>
    </source>
</evidence>
<evidence type="ECO:0000313" key="3">
    <source>
        <dbReference type="Proteomes" id="UP000607331"/>
    </source>
</evidence>
<comment type="caution">
    <text evidence="2">The sequence shown here is derived from an EMBL/GenBank/DDBJ whole genome shotgun (WGS) entry which is preliminary data.</text>
</comment>
<keyword evidence="3" id="KW-1185">Reference proteome</keyword>
<keyword evidence="1" id="KW-0732">Signal</keyword>
<reference evidence="2 3" key="1">
    <citation type="submission" date="2020-04" db="EMBL/GenBank/DDBJ databases">
        <title>The draft genome of Kluyvera sichuanensis strain SCKS090646.</title>
        <authorList>
            <person name="Wei L."/>
            <person name="Liu L."/>
            <person name="Feng Y."/>
            <person name="Zong Z."/>
        </authorList>
    </citation>
    <scope>NUCLEOTIDE SEQUENCE [LARGE SCALE GENOMIC DNA]</scope>
    <source>
        <strain evidence="2 3">090646</strain>
    </source>
</reference>
<dbReference type="EMBL" id="JABBJF010000059">
    <property type="protein sequence ID" value="MBC1189228.1"/>
    <property type="molecule type" value="Genomic_DNA"/>
</dbReference>
<evidence type="ECO:0000256" key="1">
    <source>
        <dbReference type="SAM" id="SignalP"/>
    </source>
</evidence>
<organism evidence="2 3">
    <name type="scientific">Kluyvera sichuanensis</name>
    <dbReference type="NCBI Taxonomy" id="2725494"/>
    <lineage>
        <taxon>Bacteria</taxon>
        <taxon>Pseudomonadati</taxon>
        <taxon>Pseudomonadota</taxon>
        <taxon>Gammaproteobacteria</taxon>
        <taxon>Enterobacterales</taxon>
        <taxon>Enterobacteriaceae</taxon>
        <taxon>Kluyvera</taxon>
    </lineage>
</organism>
<dbReference type="Proteomes" id="UP000607331">
    <property type="component" value="Unassembled WGS sequence"/>
</dbReference>
<accession>A0ABR6S1E2</accession>
<name>A0ABR6S1E2_9ENTR</name>
<proteinExistence type="predicted"/>